<dbReference type="InterPro" id="IPR035472">
    <property type="entry name" value="RpiR-like_SIS"/>
</dbReference>
<evidence type="ECO:0000313" key="7">
    <source>
        <dbReference type="Proteomes" id="UP000217465"/>
    </source>
</evidence>
<evidence type="ECO:0000256" key="1">
    <source>
        <dbReference type="ARBA" id="ARBA00023015"/>
    </source>
</evidence>
<dbReference type="InterPro" id="IPR009057">
    <property type="entry name" value="Homeodomain-like_sf"/>
</dbReference>
<evidence type="ECO:0000259" key="4">
    <source>
        <dbReference type="PROSITE" id="PS51071"/>
    </source>
</evidence>
<protein>
    <submittedName>
        <fullName evidence="6">HTH-type transcriptional regulator RpiR</fullName>
    </submittedName>
</protein>
<keyword evidence="1" id="KW-0805">Transcription regulation</keyword>
<dbReference type="PROSITE" id="PS51464">
    <property type="entry name" value="SIS"/>
    <property type="match status" value="1"/>
</dbReference>
<dbReference type="InterPro" id="IPR047640">
    <property type="entry name" value="RpiR-like"/>
</dbReference>
<dbReference type="PANTHER" id="PTHR30514:SF1">
    <property type="entry name" value="HTH-TYPE TRANSCRIPTIONAL REGULATOR HEXR-RELATED"/>
    <property type="match status" value="1"/>
</dbReference>
<dbReference type="Gene3D" id="1.10.10.10">
    <property type="entry name" value="Winged helix-like DNA-binding domain superfamily/Winged helix DNA-binding domain"/>
    <property type="match status" value="1"/>
</dbReference>
<dbReference type="InterPro" id="IPR001347">
    <property type="entry name" value="SIS_dom"/>
</dbReference>
<dbReference type="Pfam" id="PF01380">
    <property type="entry name" value="SIS"/>
    <property type="match status" value="1"/>
</dbReference>
<dbReference type="EMBL" id="NSGR01000010">
    <property type="protein sequence ID" value="PCH10744.1"/>
    <property type="molecule type" value="Genomic_DNA"/>
</dbReference>
<evidence type="ECO:0000259" key="5">
    <source>
        <dbReference type="PROSITE" id="PS51464"/>
    </source>
</evidence>
<dbReference type="RefSeq" id="WP_257866125.1">
    <property type="nucleotide sequence ID" value="NZ_NSGR01000010.1"/>
</dbReference>
<dbReference type="CDD" id="cd05013">
    <property type="entry name" value="SIS_RpiR"/>
    <property type="match status" value="1"/>
</dbReference>
<name>A0A854WMN0_9STRE</name>
<dbReference type="InterPro" id="IPR000281">
    <property type="entry name" value="HTH_RpiR"/>
</dbReference>
<dbReference type="GO" id="GO:0003677">
    <property type="term" value="F:DNA binding"/>
    <property type="evidence" value="ECO:0007669"/>
    <property type="project" value="UniProtKB-KW"/>
</dbReference>
<reference evidence="6 7" key="1">
    <citation type="submission" date="2016-06" db="EMBL/GenBank/DDBJ databases">
        <authorList>
            <person name="Haines A.N."/>
            <person name="Council K.R."/>
        </authorList>
    </citation>
    <scope>NUCLEOTIDE SEQUENCE [LARGE SCALE GENOMIC DNA]</scope>
    <source>
        <strain evidence="6 7">SP158-29</strain>
    </source>
</reference>
<evidence type="ECO:0000313" key="6">
    <source>
        <dbReference type="EMBL" id="PCH10744.1"/>
    </source>
</evidence>
<dbReference type="Proteomes" id="UP000217465">
    <property type="component" value="Unassembled WGS sequence"/>
</dbReference>
<feature type="domain" description="SIS" evidence="5">
    <location>
        <begin position="146"/>
        <end position="298"/>
    </location>
</feature>
<dbReference type="GO" id="GO:0003700">
    <property type="term" value="F:DNA-binding transcription factor activity"/>
    <property type="evidence" value="ECO:0007669"/>
    <property type="project" value="InterPro"/>
</dbReference>
<evidence type="ECO:0000256" key="2">
    <source>
        <dbReference type="ARBA" id="ARBA00023125"/>
    </source>
</evidence>
<keyword evidence="2" id="KW-0238">DNA-binding</keyword>
<dbReference type="SUPFAM" id="SSF53697">
    <property type="entry name" value="SIS domain"/>
    <property type="match status" value="1"/>
</dbReference>
<dbReference type="PROSITE" id="PS51071">
    <property type="entry name" value="HTH_RPIR"/>
    <property type="match status" value="1"/>
</dbReference>
<dbReference type="PANTHER" id="PTHR30514">
    <property type="entry name" value="GLUCOKINASE"/>
    <property type="match status" value="1"/>
</dbReference>
<dbReference type="InterPro" id="IPR036388">
    <property type="entry name" value="WH-like_DNA-bd_sf"/>
</dbReference>
<dbReference type="Pfam" id="PF01418">
    <property type="entry name" value="HTH_6"/>
    <property type="match status" value="1"/>
</dbReference>
<dbReference type="AlphaFoldDB" id="A0A854WMN0"/>
<dbReference type="Gene3D" id="3.40.50.10490">
    <property type="entry name" value="Glucose-6-phosphate isomerase like protein, domain 1"/>
    <property type="match status" value="1"/>
</dbReference>
<proteinExistence type="predicted"/>
<organism evidence="6 7">
    <name type="scientific">Streptococcus parauberis</name>
    <dbReference type="NCBI Taxonomy" id="1348"/>
    <lineage>
        <taxon>Bacteria</taxon>
        <taxon>Bacillati</taxon>
        <taxon>Bacillota</taxon>
        <taxon>Bacilli</taxon>
        <taxon>Lactobacillales</taxon>
        <taxon>Streptococcaceae</taxon>
        <taxon>Streptococcus</taxon>
    </lineage>
</organism>
<evidence type="ECO:0000256" key="3">
    <source>
        <dbReference type="ARBA" id="ARBA00023163"/>
    </source>
</evidence>
<feature type="domain" description="HTH rpiR-type" evidence="4">
    <location>
        <begin position="23"/>
        <end position="99"/>
    </location>
</feature>
<accession>A0A854WMN0</accession>
<dbReference type="GO" id="GO:0097367">
    <property type="term" value="F:carbohydrate derivative binding"/>
    <property type="evidence" value="ECO:0007669"/>
    <property type="project" value="InterPro"/>
</dbReference>
<dbReference type="SUPFAM" id="SSF46689">
    <property type="entry name" value="Homeodomain-like"/>
    <property type="match status" value="1"/>
</dbReference>
<sequence>MDLYFFSFVVNLFYEGKEVIELNTFYSRMKPEHSQFSDSDKQIVAYLVAHLDDISNSSIHDLAKKIKVSSSTLSRFTKKIGYDSFQDFKLDAHKANMEKEISQETFFGDIDVNLTNKENLNRIFYNNINSLKSTAKIVSEENLQKAVELISESSSFSFFGLGGSNAVAAIAYHKFLRTSLNTRFHTDFHYQQMIASTLTSDDCALVISHSGQNRDTLKIVDILKQNKVRIIGITSHIGSQLSLDSDVAFISSSDEISFRPEAVSSTVSQISIIDALFLIYGLRHQDMISPTIAAIRHTIRNTRKKS</sequence>
<gene>
    <name evidence="6" type="primary">rpiR_4</name>
    <name evidence="6" type="ORF">A9Y57_02034</name>
</gene>
<dbReference type="InterPro" id="IPR046348">
    <property type="entry name" value="SIS_dom_sf"/>
</dbReference>
<comment type="caution">
    <text evidence="6">The sequence shown here is derived from an EMBL/GenBank/DDBJ whole genome shotgun (WGS) entry which is preliminary data.</text>
</comment>
<dbReference type="GO" id="GO:1901135">
    <property type="term" value="P:carbohydrate derivative metabolic process"/>
    <property type="evidence" value="ECO:0007669"/>
    <property type="project" value="InterPro"/>
</dbReference>
<keyword evidence="3" id="KW-0804">Transcription</keyword>